<accession>A0A0F8W2B7</accession>
<proteinExistence type="predicted"/>
<gene>
    <name evidence="1" type="ORF">LCGC14_3121700</name>
</gene>
<feature type="non-terminal residue" evidence="1">
    <location>
        <position position="1"/>
    </location>
</feature>
<comment type="caution">
    <text evidence="1">The sequence shown here is derived from an EMBL/GenBank/DDBJ whole genome shotgun (WGS) entry which is preliminary data.</text>
</comment>
<sequence>ESMANIMRVCEQIPKNMRRAGLRFSHHVVMLGLNREDMEMWLDKCEEEQWSVAEFRRQVKPPKSKAKRWPMEELLAGVEAWPHPTDRPRPKGAVRAYLAWLGEQ</sequence>
<evidence type="ECO:0000313" key="1">
    <source>
        <dbReference type="EMBL" id="KKK50768.1"/>
    </source>
</evidence>
<name>A0A0F8W2B7_9ZZZZ</name>
<organism evidence="1">
    <name type="scientific">marine sediment metagenome</name>
    <dbReference type="NCBI Taxonomy" id="412755"/>
    <lineage>
        <taxon>unclassified sequences</taxon>
        <taxon>metagenomes</taxon>
        <taxon>ecological metagenomes</taxon>
    </lineage>
</organism>
<dbReference type="AlphaFoldDB" id="A0A0F8W2B7"/>
<reference evidence="1" key="1">
    <citation type="journal article" date="2015" name="Nature">
        <title>Complex archaea that bridge the gap between prokaryotes and eukaryotes.</title>
        <authorList>
            <person name="Spang A."/>
            <person name="Saw J.H."/>
            <person name="Jorgensen S.L."/>
            <person name="Zaremba-Niedzwiedzka K."/>
            <person name="Martijn J."/>
            <person name="Lind A.E."/>
            <person name="van Eijk R."/>
            <person name="Schleper C."/>
            <person name="Guy L."/>
            <person name="Ettema T.J."/>
        </authorList>
    </citation>
    <scope>NUCLEOTIDE SEQUENCE</scope>
</reference>
<protein>
    <submittedName>
        <fullName evidence="1">Uncharacterized protein</fullName>
    </submittedName>
</protein>
<dbReference type="EMBL" id="LAZR01067854">
    <property type="protein sequence ID" value="KKK50768.1"/>
    <property type="molecule type" value="Genomic_DNA"/>
</dbReference>